<evidence type="ECO:0000313" key="1">
    <source>
        <dbReference type="EMBL" id="CAH9105698.1"/>
    </source>
</evidence>
<dbReference type="Proteomes" id="UP001152523">
    <property type="component" value="Unassembled WGS sequence"/>
</dbReference>
<comment type="caution">
    <text evidence="1">The sequence shown here is derived from an EMBL/GenBank/DDBJ whole genome shotgun (WGS) entry which is preliminary data.</text>
</comment>
<dbReference type="EMBL" id="CAMAPF010000132">
    <property type="protein sequence ID" value="CAH9105698.1"/>
    <property type="molecule type" value="Genomic_DNA"/>
</dbReference>
<name>A0AAV0DNL3_9ASTE</name>
<reference evidence="1" key="1">
    <citation type="submission" date="2022-07" db="EMBL/GenBank/DDBJ databases">
        <authorList>
            <person name="Macas J."/>
            <person name="Novak P."/>
            <person name="Neumann P."/>
        </authorList>
    </citation>
    <scope>NUCLEOTIDE SEQUENCE</scope>
</reference>
<proteinExistence type="predicted"/>
<dbReference type="AlphaFoldDB" id="A0AAV0DNL3"/>
<sequence length="75" mass="9175">MRLRSHTRNPTFDHTCRRHVDINIFFTYYQFLQLPNHLVWRSYSIYLLHIVLHPLQKKIAIGKEFGTESFRIFPD</sequence>
<protein>
    <submittedName>
        <fullName evidence="1">Uncharacterized protein</fullName>
    </submittedName>
</protein>
<accession>A0AAV0DNL3</accession>
<gene>
    <name evidence="1" type="ORF">CEPIT_LOCUS17308</name>
</gene>
<organism evidence="1 2">
    <name type="scientific">Cuscuta epithymum</name>
    <dbReference type="NCBI Taxonomy" id="186058"/>
    <lineage>
        <taxon>Eukaryota</taxon>
        <taxon>Viridiplantae</taxon>
        <taxon>Streptophyta</taxon>
        <taxon>Embryophyta</taxon>
        <taxon>Tracheophyta</taxon>
        <taxon>Spermatophyta</taxon>
        <taxon>Magnoliopsida</taxon>
        <taxon>eudicotyledons</taxon>
        <taxon>Gunneridae</taxon>
        <taxon>Pentapetalae</taxon>
        <taxon>asterids</taxon>
        <taxon>lamiids</taxon>
        <taxon>Solanales</taxon>
        <taxon>Convolvulaceae</taxon>
        <taxon>Cuscuteae</taxon>
        <taxon>Cuscuta</taxon>
        <taxon>Cuscuta subgen. Cuscuta</taxon>
    </lineage>
</organism>
<evidence type="ECO:0000313" key="2">
    <source>
        <dbReference type="Proteomes" id="UP001152523"/>
    </source>
</evidence>
<keyword evidence="2" id="KW-1185">Reference proteome</keyword>